<dbReference type="InterPro" id="IPR013763">
    <property type="entry name" value="Cyclin-like_dom"/>
</dbReference>
<dbReference type="InterPro" id="IPR006671">
    <property type="entry name" value="Cyclin_N"/>
</dbReference>
<dbReference type="FunFam" id="1.10.472.10:FF:000057">
    <property type="entry name" value="Cyclin N-terminal domain containing 2"/>
    <property type="match status" value="1"/>
</dbReference>
<evidence type="ECO:0000256" key="4">
    <source>
        <dbReference type="ARBA" id="ARBA00023306"/>
    </source>
</evidence>
<feature type="region of interest" description="Disordered" evidence="6">
    <location>
        <begin position="35"/>
        <end position="59"/>
    </location>
</feature>
<feature type="compositionally biased region" description="Polar residues" evidence="6">
    <location>
        <begin position="170"/>
        <end position="180"/>
    </location>
</feature>
<comment type="caution">
    <text evidence="9">The sequence shown here is derived from an EMBL/GenBank/DDBJ whole genome shotgun (WGS) entry which is preliminary data.</text>
</comment>
<dbReference type="CDD" id="cd20507">
    <property type="entry name" value="CYCLIN_CCNB1-like_rpt1"/>
    <property type="match status" value="1"/>
</dbReference>
<dbReference type="InterPro" id="IPR004367">
    <property type="entry name" value="Cyclin_C-dom"/>
</dbReference>
<dbReference type="Proteomes" id="UP000825729">
    <property type="component" value="Unassembled WGS sequence"/>
</dbReference>
<keyword evidence="3 5" id="KW-0195">Cyclin</keyword>
<feature type="region of interest" description="Disordered" evidence="6">
    <location>
        <begin position="323"/>
        <end position="348"/>
    </location>
</feature>
<dbReference type="Pfam" id="PF00134">
    <property type="entry name" value="Cyclin_N"/>
    <property type="match status" value="1"/>
</dbReference>
<evidence type="ECO:0008006" key="11">
    <source>
        <dbReference type="Google" id="ProtNLM"/>
    </source>
</evidence>
<dbReference type="InterPro" id="IPR039361">
    <property type="entry name" value="Cyclin"/>
</dbReference>
<feature type="domain" description="Cyclin C-terminal" evidence="8">
    <location>
        <begin position="514"/>
        <end position="631"/>
    </location>
</feature>
<dbReference type="EMBL" id="JAINDJ010000005">
    <property type="protein sequence ID" value="KAG9447590.1"/>
    <property type="molecule type" value="Genomic_DNA"/>
</dbReference>
<accession>A0AAV7EFH3</accession>
<evidence type="ECO:0000313" key="10">
    <source>
        <dbReference type="Proteomes" id="UP000825729"/>
    </source>
</evidence>
<dbReference type="FunFam" id="1.10.472.10:FF:000091">
    <property type="entry name" value="putative cyclin-B3-1 isoform X3"/>
    <property type="match status" value="1"/>
</dbReference>
<keyword evidence="2" id="KW-0132">Cell division</keyword>
<protein>
    <recommendedName>
        <fullName evidence="11">Cyclin N-terminal domain-containing protein</fullName>
    </recommendedName>
</protein>
<evidence type="ECO:0000256" key="5">
    <source>
        <dbReference type="RuleBase" id="RU000383"/>
    </source>
</evidence>
<comment type="similarity">
    <text evidence="1">Belongs to the cyclin family. Cyclin AB subfamily.</text>
</comment>
<feature type="region of interest" description="Disordered" evidence="6">
    <location>
        <begin position="1"/>
        <end position="20"/>
    </location>
</feature>
<feature type="compositionally biased region" description="Polar residues" evidence="6">
    <location>
        <begin position="335"/>
        <end position="346"/>
    </location>
</feature>
<evidence type="ECO:0000259" key="7">
    <source>
        <dbReference type="SMART" id="SM00385"/>
    </source>
</evidence>
<gene>
    <name evidence="9" type="ORF">H6P81_013718</name>
</gene>
<evidence type="ECO:0000256" key="3">
    <source>
        <dbReference type="ARBA" id="ARBA00023127"/>
    </source>
</evidence>
<dbReference type="SUPFAM" id="SSF47954">
    <property type="entry name" value="Cyclin-like"/>
    <property type="match status" value="2"/>
</dbReference>
<dbReference type="InterPro" id="IPR036915">
    <property type="entry name" value="Cyclin-like_sf"/>
</dbReference>
<dbReference type="SMART" id="SM01332">
    <property type="entry name" value="Cyclin_C"/>
    <property type="match status" value="1"/>
</dbReference>
<keyword evidence="4" id="KW-0131">Cell cycle</keyword>
<proteinExistence type="inferred from homology"/>
<name>A0AAV7EFH3_ARIFI</name>
<feature type="domain" description="Cyclin-like" evidence="7">
    <location>
        <begin position="421"/>
        <end position="505"/>
    </location>
</feature>
<evidence type="ECO:0000256" key="6">
    <source>
        <dbReference type="SAM" id="MobiDB-lite"/>
    </source>
</evidence>
<evidence type="ECO:0000259" key="8">
    <source>
        <dbReference type="SMART" id="SM01332"/>
    </source>
</evidence>
<evidence type="ECO:0000313" key="9">
    <source>
        <dbReference type="EMBL" id="KAG9447590.1"/>
    </source>
</evidence>
<evidence type="ECO:0000256" key="2">
    <source>
        <dbReference type="ARBA" id="ARBA00022618"/>
    </source>
</evidence>
<organism evidence="9 10">
    <name type="scientific">Aristolochia fimbriata</name>
    <name type="common">White veined hardy Dutchman's pipe vine</name>
    <dbReference type="NCBI Taxonomy" id="158543"/>
    <lineage>
        <taxon>Eukaryota</taxon>
        <taxon>Viridiplantae</taxon>
        <taxon>Streptophyta</taxon>
        <taxon>Embryophyta</taxon>
        <taxon>Tracheophyta</taxon>
        <taxon>Spermatophyta</taxon>
        <taxon>Magnoliopsida</taxon>
        <taxon>Magnoliidae</taxon>
        <taxon>Piperales</taxon>
        <taxon>Aristolochiaceae</taxon>
        <taxon>Aristolochia</taxon>
    </lineage>
</organism>
<reference evidence="9 10" key="1">
    <citation type="submission" date="2021-07" db="EMBL/GenBank/DDBJ databases">
        <title>The Aristolochia fimbriata genome: insights into angiosperm evolution, floral development and chemical biosynthesis.</title>
        <authorList>
            <person name="Jiao Y."/>
        </authorList>
    </citation>
    <scope>NUCLEOTIDE SEQUENCE [LARGE SCALE GENOMIC DNA]</scope>
    <source>
        <strain evidence="9">IBCAS-2021</strain>
        <tissue evidence="9">Leaf</tissue>
    </source>
</reference>
<dbReference type="GO" id="GO:0051301">
    <property type="term" value="P:cell division"/>
    <property type="evidence" value="ECO:0007669"/>
    <property type="project" value="UniProtKB-KW"/>
</dbReference>
<dbReference type="Pfam" id="PF02984">
    <property type="entry name" value="Cyclin_C"/>
    <property type="match status" value="1"/>
</dbReference>
<feature type="region of interest" description="Disordered" evidence="6">
    <location>
        <begin position="124"/>
        <end position="186"/>
    </location>
</feature>
<feature type="compositionally biased region" description="Basic and acidic residues" evidence="6">
    <location>
        <begin position="325"/>
        <end position="334"/>
    </location>
</feature>
<feature type="compositionally biased region" description="Basic and acidic residues" evidence="6">
    <location>
        <begin position="7"/>
        <end position="19"/>
    </location>
</feature>
<dbReference type="PANTHER" id="PTHR10177">
    <property type="entry name" value="CYCLINS"/>
    <property type="match status" value="1"/>
</dbReference>
<sequence length="636" mass="71245">MVAPKGKVKDRDRLVDRKIGNPVTNNVRDFKVFRGNTCGHSKPSDLGNGRKSGNPRVYSENPVLKKADRGKGNVVDKKNGTAGVPTDRIERKPLADVSNTRITSSRRPLGFCKPMQDKTVSATLEGPARKSSIGTKLPTRKSSIPTCLPVRKTSIASSTLARKSSKSENETNISQENLASSKGAAKFRTNFSNEKITDGRTASIRVKQPNQTLNSLKTTSRNPEKSVGKASSTVHVGRKVLVGLPRGIKNSTTRNHLVDDTKLMHLLPAKNLKIDGKASSRMLTTGTVTDQYSKPGVTVKSKGTICNEKKAIANDFMDVSSVKNKQKEAGETRSDNAGGNVSTNGFKPNKGRRKSYTSMLVEGPKGDLLSIDDSRNHLEVAEYVNEIYQYYWNMEAYYPLPANYMTIQTEVTTSMRDTLINWLIEVHLKFELMEETMFLMVQLVDRFLSEFAIRKDEMQLLGITALLLASKYEDYWHPKISDLISISFDLYTRDEVLAMEKLMLKKLKFRLNLPTPYVFMLRFLKAGQSDKKLKHLAFYLIELCLVQSEALKFKASLLCASAIYVARCNLQLTPRWTGLLVQHTHYEESHLKACAGMILGFQRIARKDQLRVIYEKYLVPERDGVAKIKPIAALPI</sequence>
<dbReference type="AlphaFoldDB" id="A0AAV7EFH3"/>
<keyword evidence="10" id="KW-1185">Reference proteome</keyword>
<dbReference type="SMART" id="SM00385">
    <property type="entry name" value="CYCLIN"/>
    <property type="match status" value="2"/>
</dbReference>
<feature type="domain" description="Cyclin-like" evidence="7">
    <location>
        <begin position="518"/>
        <end position="600"/>
    </location>
</feature>
<evidence type="ECO:0000256" key="1">
    <source>
        <dbReference type="ARBA" id="ARBA00006955"/>
    </source>
</evidence>
<dbReference type="Gene3D" id="1.10.472.10">
    <property type="entry name" value="Cyclin-like"/>
    <property type="match status" value="2"/>
</dbReference>